<comment type="caution">
    <text evidence="2">The sequence shown here is derived from an EMBL/GenBank/DDBJ whole genome shotgun (WGS) entry which is preliminary data.</text>
</comment>
<evidence type="ECO:0000313" key="2">
    <source>
        <dbReference type="EMBL" id="GMF45537.1"/>
    </source>
</evidence>
<evidence type="ECO:0000256" key="1">
    <source>
        <dbReference type="SAM" id="MobiDB-lite"/>
    </source>
</evidence>
<evidence type="ECO:0000313" key="3">
    <source>
        <dbReference type="Proteomes" id="UP001165121"/>
    </source>
</evidence>
<name>A0A9W7CYD8_9STRA</name>
<gene>
    <name evidence="2" type="ORF">Pfra01_001635200</name>
</gene>
<reference evidence="2" key="1">
    <citation type="submission" date="2023-04" db="EMBL/GenBank/DDBJ databases">
        <title>Phytophthora fragariaefolia NBRC 109709.</title>
        <authorList>
            <person name="Ichikawa N."/>
            <person name="Sato H."/>
            <person name="Tonouchi N."/>
        </authorList>
    </citation>
    <scope>NUCLEOTIDE SEQUENCE</scope>
    <source>
        <strain evidence="2">NBRC 109709</strain>
    </source>
</reference>
<protein>
    <submittedName>
        <fullName evidence="2">Unnamed protein product</fullName>
    </submittedName>
</protein>
<dbReference type="EMBL" id="BSXT01001832">
    <property type="protein sequence ID" value="GMF45537.1"/>
    <property type="molecule type" value="Genomic_DNA"/>
</dbReference>
<keyword evidence="3" id="KW-1185">Reference proteome</keyword>
<accession>A0A9W7CYD8</accession>
<sequence length="245" mass="25066">MRGAPSPQPNRNLEPKTARTEVTSLAVGSPCRNRLKNPNPNGFVGHVVIRTEGAGRLRKRFGLLGSSLWSSYGAGSLLVQLGGPTVRTSGSRSRNAPTGSLLLLSSNSYSDSLTELGQTYPTAATTSADSAGPGEAAAFTAEAWTAAGVLKGAVRPSTSALGASSTSTAVMVLSAVVVDAARVGRPSRRGCVTTGVENTPPMAPEASEAASSAWVPAPYSISIGTEAPKLWHQEYPTGSRRCAGG</sequence>
<dbReference type="Proteomes" id="UP001165121">
    <property type="component" value="Unassembled WGS sequence"/>
</dbReference>
<feature type="region of interest" description="Disordered" evidence="1">
    <location>
        <begin position="1"/>
        <end position="20"/>
    </location>
</feature>
<organism evidence="2 3">
    <name type="scientific">Phytophthora fragariaefolia</name>
    <dbReference type="NCBI Taxonomy" id="1490495"/>
    <lineage>
        <taxon>Eukaryota</taxon>
        <taxon>Sar</taxon>
        <taxon>Stramenopiles</taxon>
        <taxon>Oomycota</taxon>
        <taxon>Peronosporomycetes</taxon>
        <taxon>Peronosporales</taxon>
        <taxon>Peronosporaceae</taxon>
        <taxon>Phytophthora</taxon>
    </lineage>
</organism>
<dbReference type="AlphaFoldDB" id="A0A9W7CYD8"/>
<proteinExistence type="predicted"/>